<evidence type="ECO:0000313" key="7">
    <source>
        <dbReference type="Proteomes" id="UP001165065"/>
    </source>
</evidence>
<dbReference type="SUPFAM" id="SSF64397">
    <property type="entry name" value="Hsp33 domain"/>
    <property type="match status" value="1"/>
</dbReference>
<evidence type="ECO:0000256" key="1">
    <source>
        <dbReference type="ARBA" id="ARBA00022490"/>
    </source>
</evidence>
<dbReference type="PANTHER" id="PTHR30111:SF1">
    <property type="entry name" value="33 KDA CHAPERONIN"/>
    <property type="match status" value="1"/>
</dbReference>
<gene>
    <name evidence="6" type="ORF">TrCOL_g7383</name>
</gene>
<dbReference type="GO" id="GO:0005737">
    <property type="term" value="C:cytoplasm"/>
    <property type="evidence" value="ECO:0007669"/>
    <property type="project" value="InterPro"/>
</dbReference>
<dbReference type="Pfam" id="PF01430">
    <property type="entry name" value="HSP33"/>
    <property type="match status" value="1"/>
</dbReference>
<dbReference type="PANTHER" id="PTHR30111">
    <property type="entry name" value="33 KDA CHAPERONIN"/>
    <property type="match status" value="1"/>
</dbReference>
<evidence type="ECO:0000256" key="5">
    <source>
        <dbReference type="ARBA" id="ARBA00023284"/>
    </source>
</evidence>
<keyword evidence="7" id="KW-1185">Reference proteome</keyword>
<dbReference type="GO" id="GO:0044183">
    <property type="term" value="F:protein folding chaperone"/>
    <property type="evidence" value="ECO:0007669"/>
    <property type="project" value="TreeGrafter"/>
</dbReference>
<name>A0A9W7GGI3_9STRA</name>
<sequence>MNDLSLAQNLSPLSMRGLGSTFCCGTMLASGMDENQIFQITVNGGGPMRGIVSISDSEGGVKGYVGNPGVGELALKDAIGEGSINIVKNHPDWPRPYNGITSIVTGDVAQDVGVYLAQSEQRSCAIHADVRLNGLLITGAGGYLVEKLPDCEDGLAENIEDNLEKLGREMGGGGEDSESDWFMNSLVSGTDLLTIASQITSGSPFTVLDSKSPSSRKDCCSQDRLIRSLTLLPQSEVDDILKVGENVEAKCEFCGTQYKLTPEEVVEEIAKAKEANEKVKDGKE</sequence>
<protein>
    <recommendedName>
        <fullName evidence="8">33 kDa chaperonin</fullName>
    </recommendedName>
</protein>
<keyword evidence="2" id="KW-0862">Zinc</keyword>
<evidence type="ECO:0000313" key="6">
    <source>
        <dbReference type="EMBL" id="GMI43623.1"/>
    </source>
</evidence>
<evidence type="ECO:0000256" key="4">
    <source>
        <dbReference type="ARBA" id="ARBA00023186"/>
    </source>
</evidence>
<proteinExistence type="predicted"/>
<dbReference type="SUPFAM" id="SSF118352">
    <property type="entry name" value="HSP33 redox switch-like"/>
    <property type="match status" value="1"/>
</dbReference>
<comment type="caution">
    <text evidence="6">The sequence shown here is derived from an EMBL/GenBank/DDBJ whole genome shotgun (WGS) entry which is preliminary data.</text>
</comment>
<dbReference type="Proteomes" id="UP001165065">
    <property type="component" value="Unassembled WGS sequence"/>
</dbReference>
<dbReference type="InterPro" id="IPR016153">
    <property type="entry name" value="Heat_shock_Hsp33_N"/>
</dbReference>
<dbReference type="GO" id="GO:0051082">
    <property type="term" value="F:unfolded protein binding"/>
    <property type="evidence" value="ECO:0007669"/>
    <property type="project" value="InterPro"/>
</dbReference>
<accession>A0A9W7GGI3</accession>
<keyword evidence="1" id="KW-0963">Cytoplasm</keyword>
<dbReference type="InterPro" id="IPR016154">
    <property type="entry name" value="Heat_shock_Hsp33_C"/>
</dbReference>
<evidence type="ECO:0000256" key="3">
    <source>
        <dbReference type="ARBA" id="ARBA00023157"/>
    </source>
</evidence>
<dbReference type="Gene3D" id="3.55.30.10">
    <property type="entry name" value="Hsp33 domain"/>
    <property type="match status" value="1"/>
</dbReference>
<evidence type="ECO:0008006" key="8">
    <source>
        <dbReference type="Google" id="ProtNLM"/>
    </source>
</evidence>
<dbReference type="InterPro" id="IPR000397">
    <property type="entry name" value="Heat_shock_Hsp33"/>
</dbReference>
<dbReference type="GO" id="GO:0042026">
    <property type="term" value="P:protein refolding"/>
    <property type="evidence" value="ECO:0007669"/>
    <property type="project" value="TreeGrafter"/>
</dbReference>
<organism evidence="6 7">
    <name type="scientific">Triparma columacea</name>
    <dbReference type="NCBI Taxonomy" id="722753"/>
    <lineage>
        <taxon>Eukaryota</taxon>
        <taxon>Sar</taxon>
        <taxon>Stramenopiles</taxon>
        <taxon>Ochrophyta</taxon>
        <taxon>Bolidophyceae</taxon>
        <taxon>Parmales</taxon>
        <taxon>Triparmaceae</taxon>
        <taxon>Triparma</taxon>
    </lineage>
</organism>
<dbReference type="EMBL" id="BRYA01000195">
    <property type="protein sequence ID" value="GMI43623.1"/>
    <property type="molecule type" value="Genomic_DNA"/>
</dbReference>
<dbReference type="OrthoDB" id="10264121at2759"/>
<keyword evidence="5" id="KW-0676">Redox-active center</keyword>
<dbReference type="Gene3D" id="3.90.1280.10">
    <property type="entry name" value="HSP33 redox switch-like"/>
    <property type="match status" value="1"/>
</dbReference>
<keyword evidence="3" id="KW-1015">Disulfide bond</keyword>
<dbReference type="AlphaFoldDB" id="A0A9W7GGI3"/>
<reference evidence="7" key="1">
    <citation type="journal article" date="2023" name="Commun. Biol.">
        <title>Genome analysis of Parmales, the sister group of diatoms, reveals the evolutionary specialization of diatoms from phago-mixotrophs to photoautotrophs.</title>
        <authorList>
            <person name="Ban H."/>
            <person name="Sato S."/>
            <person name="Yoshikawa S."/>
            <person name="Yamada K."/>
            <person name="Nakamura Y."/>
            <person name="Ichinomiya M."/>
            <person name="Sato N."/>
            <person name="Blanc-Mathieu R."/>
            <person name="Endo H."/>
            <person name="Kuwata A."/>
            <person name="Ogata H."/>
        </authorList>
    </citation>
    <scope>NUCLEOTIDE SEQUENCE [LARGE SCALE GENOMIC DNA]</scope>
</reference>
<evidence type="ECO:0000256" key="2">
    <source>
        <dbReference type="ARBA" id="ARBA00022833"/>
    </source>
</evidence>
<keyword evidence="4" id="KW-0143">Chaperone</keyword>